<organism evidence="14 15">
    <name type="scientific">Pseudomonas fragi</name>
    <dbReference type="NCBI Taxonomy" id="296"/>
    <lineage>
        <taxon>Bacteria</taxon>
        <taxon>Pseudomonadati</taxon>
        <taxon>Pseudomonadota</taxon>
        <taxon>Gammaproteobacteria</taxon>
        <taxon>Pseudomonadales</taxon>
        <taxon>Pseudomonadaceae</taxon>
        <taxon>Pseudomonas</taxon>
    </lineage>
</organism>
<dbReference type="GO" id="GO:0015473">
    <property type="term" value="F:fimbrial usher porin activity"/>
    <property type="evidence" value="ECO:0007669"/>
    <property type="project" value="InterPro"/>
</dbReference>
<keyword evidence="7" id="KW-0732">Signal</keyword>
<dbReference type="Pfam" id="PF13954">
    <property type="entry name" value="PapC_N"/>
    <property type="match status" value="1"/>
</dbReference>
<dbReference type="InterPro" id="IPR018030">
    <property type="entry name" value="Fimbrial_membr_usher_CS"/>
</dbReference>
<keyword evidence="5 10" id="KW-1029">Fimbrium biogenesis</keyword>
<evidence type="ECO:0000259" key="12">
    <source>
        <dbReference type="Pfam" id="PF13953"/>
    </source>
</evidence>
<evidence type="ECO:0000256" key="5">
    <source>
        <dbReference type="ARBA" id="ARBA00022558"/>
    </source>
</evidence>
<comment type="similarity">
    <text evidence="2 10">Belongs to the fimbrial export usher family.</text>
</comment>
<dbReference type="GO" id="GO:0009279">
    <property type="term" value="C:cell outer membrane"/>
    <property type="evidence" value="ECO:0007669"/>
    <property type="project" value="UniProtKB-SubCell"/>
</dbReference>
<evidence type="ECO:0000256" key="1">
    <source>
        <dbReference type="ARBA" id="ARBA00004571"/>
    </source>
</evidence>
<keyword evidence="8 10" id="KW-0472">Membrane</keyword>
<dbReference type="Pfam" id="PF00577">
    <property type="entry name" value="Usher"/>
    <property type="match status" value="1"/>
</dbReference>
<dbReference type="Gene3D" id="2.60.40.2610">
    <property type="entry name" value="Outer membrane usher protein FimD, plug domain"/>
    <property type="match status" value="1"/>
</dbReference>
<evidence type="ECO:0000256" key="3">
    <source>
        <dbReference type="ARBA" id="ARBA00022448"/>
    </source>
</evidence>
<dbReference type="InterPro" id="IPR025949">
    <property type="entry name" value="PapC-like_C"/>
</dbReference>
<dbReference type="EMBL" id="NQKL01000023">
    <property type="protein sequence ID" value="OZY39722.1"/>
    <property type="molecule type" value="Genomic_DNA"/>
</dbReference>
<sequence length="856" mass="92980">MFFSNNHTHDSCVEKRARTETSPTARTLNPLYLVVTITLSSMAWGEEPEQPEQESYNTTFFQGGTSVDLQTLLSTHRVLPGNYRVDLYSNDVLVGRRDIEFAPNAHNGQVEPCMTVDLIQQLGVDLQKLQDQGLMDPGLPQACHDLTAMIDQATWRYDSSRLRLYFSVPQLAMARGMRGFVDPELWDEGVPAGFINYQFNSNRSATEFSTQVSNNLSMRNGINLGAWRLRNESNLSTRTGHANTFKSNRSYVQRDVTALKGQFSAGEILSDTELFNSVRYRGVKLASDEGMRADSERGYAPIIRGVADSNAVVEIRQDNYILYTTTVPPGPFEISDIYPTGSNGDLEVVIIEADGRRRISKQAFSALPTMVRQGQLKYSVSAGQYASNAEGVASPSFVSSTAAYGMNSNLTGIAGLQASENYRTFSVGAAKNTSLGAVSFDLTQSTSRAQGKTTQGNSVRALYAKTFTGTDTSFTLAAYRYSTEGYRSFSDHVEDISEGVRSRSGSSKTRTDLTVNQTLGGTRQYGSLYINGTDQRYWNRGGSRTFSAGYSNNWGELNYSLSASRSLDIDERGLSNTDSQINLSVSFPLGSRPRSPRAFVSSTRERSGNSTQLGISGYFANSSDSFYSVQAGDSSQGGESGSLSVNTRTSIADISAGYSKGRGFDSQNVNVSGSLVAHGGGINLGQTVGETFALVEVAGISGVEISTHSGVTTGNNGYAVIPNTQPYRVNWLSLDTRNLGGDVELDNATQQLVPRRGAVVVARFDGRKGRRIQFELSDADNQPIPFGASVEDAKGVHLAISDPTGKALAMVEDDSATLTIKWQGKQCQAAYALAPKQEKVNYERFKLTCLPHTGGR</sequence>
<dbReference type="InterPro" id="IPR042186">
    <property type="entry name" value="FimD_plug_dom"/>
</dbReference>
<keyword evidence="3 10" id="KW-0813">Transport</keyword>
<evidence type="ECO:0000313" key="15">
    <source>
        <dbReference type="Proteomes" id="UP000216113"/>
    </source>
</evidence>
<gene>
    <name evidence="14" type="ORF">CJF43_21170</name>
</gene>
<evidence type="ECO:0000256" key="8">
    <source>
        <dbReference type="ARBA" id="ARBA00023136"/>
    </source>
</evidence>
<keyword evidence="6 10" id="KW-0812">Transmembrane</keyword>
<comment type="subcellular location">
    <subcellularLocation>
        <location evidence="1 10">Cell outer membrane</location>
        <topology evidence="1 10">Multi-pass membrane protein</topology>
    </subcellularLocation>
</comment>
<evidence type="ECO:0000256" key="6">
    <source>
        <dbReference type="ARBA" id="ARBA00022692"/>
    </source>
</evidence>
<evidence type="ECO:0000259" key="13">
    <source>
        <dbReference type="Pfam" id="PF13954"/>
    </source>
</evidence>
<feature type="region of interest" description="Disordered" evidence="11">
    <location>
        <begin position="1"/>
        <end position="21"/>
    </location>
</feature>
<proteinExistence type="inferred from homology"/>
<protein>
    <submittedName>
        <fullName evidence="14">Fimbrial protein</fullName>
    </submittedName>
</protein>
<reference evidence="14 15" key="1">
    <citation type="submission" date="2017-08" db="EMBL/GenBank/DDBJ databases">
        <title>Genomic and metabolic characterisation of spoilage-associated Pseudomonas species.</title>
        <authorList>
            <person name="Stanborough T."/>
            <person name="Fegan N."/>
            <person name="Powell S.M."/>
            <person name="Singh T."/>
            <person name="Tamplin M.L."/>
            <person name="Chandry P.S."/>
        </authorList>
    </citation>
    <scope>NUCLEOTIDE SEQUENCE [LARGE SCALE GENOMIC DNA]</scope>
    <source>
        <strain evidence="14 15">F1820</strain>
    </source>
</reference>
<dbReference type="Proteomes" id="UP000216113">
    <property type="component" value="Unassembled WGS sequence"/>
</dbReference>
<evidence type="ECO:0000256" key="2">
    <source>
        <dbReference type="ARBA" id="ARBA00008064"/>
    </source>
</evidence>
<feature type="region of interest" description="Disordered" evidence="11">
    <location>
        <begin position="585"/>
        <end position="609"/>
    </location>
</feature>
<evidence type="ECO:0000256" key="10">
    <source>
        <dbReference type="RuleBase" id="RU003884"/>
    </source>
</evidence>
<dbReference type="Gene3D" id="2.60.40.2070">
    <property type="match status" value="1"/>
</dbReference>
<evidence type="ECO:0000256" key="4">
    <source>
        <dbReference type="ARBA" id="ARBA00022452"/>
    </source>
</evidence>
<dbReference type="InterPro" id="IPR037224">
    <property type="entry name" value="PapC_N_sf"/>
</dbReference>
<evidence type="ECO:0000256" key="7">
    <source>
        <dbReference type="ARBA" id="ARBA00022729"/>
    </source>
</evidence>
<dbReference type="PANTHER" id="PTHR30451">
    <property type="entry name" value="OUTER MEMBRANE USHER PROTEIN"/>
    <property type="match status" value="1"/>
</dbReference>
<keyword evidence="9 10" id="KW-0998">Cell outer membrane</keyword>
<dbReference type="SUPFAM" id="SSF141729">
    <property type="entry name" value="FimD N-terminal domain-like"/>
    <property type="match status" value="1"/>
</dbReference>
<dbReference type="InterPro" id="IPR025885">
    <property type="entry name" value="PapC_N"/>
</dbReference>
<keyword evidence="4" id="KW-1134">Transmembrane beta strand</keyword>
<evidence type="ECO:0000256" key="11">
    <source>
        <dbReference type="SAM" id="MobiDB-lite"/>
    </source>
</evidence>
<comment type="caution">
    <text evidence="14">The sequence shown here is derived from an EMBL/GenBank/DDBJ whole genome shotgun (WGS) entry which is preliminary data.</text>
</comment>
<accession>A0A266LQL1</accession>
<feature type="domain" description="PapC-like C-terminal" evidence="12">
    <location>
        <begin position="774"/>
        <end position="834"/>
    </location>
</feature>
<evidence type="ECO:0000256" key="9">
    <source>
        <dbReference type="ARBA" id="ARBA00023237"/>
    </source>
</evidence>
<dbReference type="Pfam" id="PF13953">
    <property type="entry name" value="PapC_C"/>
    <property type="match status" value="1"/>
</dbReference>
<dbReference type="GO" id="GO:0009297">
    <property type="term" value="P:pilus assembly"/>
    <property type="evidence" value="ECO:0007669"/>
    <property type="project" value="InterPro"/>
</dbReference>
<dbReference type="Gene3D" id="3.10.20.410">
    <property type="match status" value="1"/>
</dbReference>
<dbReference type="Gene3D" id="2.60.40.3110">
    <property type="match status" value="1"/>
</dbReference>
<name>A0A266LQL1_PSEFR</name>
<feature type="compositionally biased region" description="Basic and acidic residues" evidence="11">
    <location>
        <begin position="7"/>
        <end position="19"/>
    </location>
</feature>
<dbReference type="InterPro" id="IPR000015">
    <property type="entry name" value="Fimb_usher"/>
</dbReference>
<dbReference type="PROSITE" id="PS01151">
    <property type="entry name" value="FIMBRIAL_USHER"/>
    <property type="match status" value="1"/>
</dbReference>
<feature type="domain" description="PapC N-terminal" evidence="13">
    <location>
        <begin position="56"/>
        <end position="200"/>
    </location>
</feature>
<dbReference type="PANTHER" id="PTHR30451:SF21">
    <property type="entry name" value="FIMBRIAL USHER DOMAIN-CONTAINING PROTEIN YDET-RELATED"/>
    <property type="match status" value="1"/>
</dbReference>
<evidence type="ECO:0000313" key="14">
    <source>
        <dbReference type="EMBL" id="OZY39722.1"/>
    </source>
</evidence>
<dbReference type="InterPro" id="IPR043142">
    <property type="entry name" value="PapC-like_C_sf"/>
</dbReference>
<dbReference type="AlphaFoldDB" id="A0A266LQL1"/>